<comment type="caution">
    <text evidence="1">The sequence shown here is derived from an EMBL/GenBank/DDBJ whole genome shotgun (WGS) entry which is preliminary data.</text>
</comment>
<organism evidence="1 2">
    <name type="scientific">Cotesia congregata</name>
    <name type="common">Parasitoid wasp</name>
    <name type="synonym">Apanteles congregatus</name>
    <dbReference type="NCBI Taxonomy" id="51543"/>
    <lineage>
        <taxon>Eukaryota</taxon>
        <taxon>Metazoa</taxon>
        <taxon>Ecdysozoa</taxon>
        <taxon>Arthropoda</taxon>
        <taxon>Hexapoda</taxon>
        <taxon>Insecta</taxon>
        <taxon>Pterygota</taxon>
        <taxon>Neoptera</taxon>
        <taxon>Endopterygota</taxon>
        <taxon>Hymenoptera</taxon>
        <taxon>Apocrita</taxon>
        <taxon>Ichneumonoidea</taxon>
        <taxon>Braconidae</taxon>
        <taxon>Microgastrinae</taxon>
        <taxon>Cotesia</taxon>
    </lineage>
</organism>
<gene>
    <name evidence="1" type="ORF">HICCMSTLAB_LOCUS4268</name>
</gene>
<reference evidence="1" key="1">
    <citation type="submission" date="2021-04" db="EMBL/GenBank/DDBJ databases">
        <authorList>
            <person name="Chebbi M.A.C M."/>
        </authorList>
    </citation>
    <scope>NUCLEOTIDE SEQUENCE</scope>
</reference>
<keyword evidence="2" id="KW-1185">Reference proteome</keyword>
<name>A0A8J2H8M2_COTCN</name>
<sequence length="175" mass="21736">MFWKEVKDTYGHPITRKMNKLLKLSNIKTKTICKTHFLKKCIKFNVLPKSSNFSFIKSRSKQYKKNIERFNECTWRYRQRLVNLDIDELYFKIDKLDFSMLRLNSEIRIVLTHRQHRIFKNIEISNNSNTDNRLRKHYINKIKELRYNKHFESRTYLFNNKENTKKERTKFEFIW</sequence>
<dbReference type="EMBL" id="CAJNRD030001118">
    <property type="protein sequence ID" value="CAG5085074.1"/>
    <property type="molecule type" value="Genomic_DNA"/>
</dbReference>
<protein>
    <submittedName>
        <fullName evidence="1">Uncharacterized protein</fullName>
    </submittedName>
</protein>
<dbReference type="Proteomes" id="UP000786811">
    <property type="component" value="Unassembled WGS sequence"/>
</dbReference>
<proteinExistence type="predicted"/>
<evidence type="ECO:0000313" key="1">
    <source>
        <dbReference type="EMBL" id="CAG5085074.1"/>
    </source>
</evidence>
<evidence type="ECO:0000313" key="2">
    <source>
        <dbReference type="Proteomes" id="UP000786811"/>
    </source>
</evidence>
<dbReference type="AlphaFoldDB" id="A0A8J2H8M2"/>
<accession>A0A8J2H8M2</accession>